<evidence type="ECO:0000313" key="7">
    <source>
        <dbReference type="Proteomes" id="UP001165302"/>
    </source>
</evidence>
<organism evidence="6 7">
    <name type="scientific">Sphingobacterium bovistauri</name>
    <dbReference type="NCBI Taxonomy" id="2781959"/>
    <lineage>
        <taxon>Bacteria</taxon>
        <taxon>Pseudomonadati</taxon>
        <taxon>Bacteroidota</taxon>
        <taxon>Sphingobacteriia</taxon>
        <taxon>Sphingobacteriales</taxon>
        <taxon>Sphingobacteriaceae</taxon>
        <taxon>Sphingobacterium</taxon>
    </lineage>
</organism>
<dbReference type="InterPro" id="IPR011583">
    <property type="entry name" value="Chitinase_II/V-like_cat"/>
</dbReference>
<dbReference type="SMART" id="SM00636">
    <property type="entry name" value="Glyco_18"/>
    <property type="match status" value="1"/>
</dbReference>
<evidence type="ECO:0000256" key="3">
    <source>
        <dbReference type="ARBA" id="ARBA00022729"/>
    </source>
</evidence>
<dbReference type="EC" id="3.2.1.14" evidence="2"/>
<dbReference type="SUPFAM" id="SSF51445">
    <property type="entry name" value="(Trans)glycosidases"/>
    <property type="match status" value="1"/>
</dbReference>
<reference evidence="6" key="1">
    <citation type="submission" date="2020-10" db="EMBL/GenBank/DDBJ databases">
        <authorList>
            <person name="Lu T."/>
            <person name="Wang Q."/>
            <person name="Han X."/>
        </authorList>
    </citation>
    <scope>NUCLEOTIDE SEQUENCE</scope>
    <source>
        <strain evidence="6">WQ 366</strain>
    </source>
</reference>
<keyword evidence="4" id="KW-1015">Disulfide bond</keyword>
<evidence type="ECO:0000256" key="4">
    <source>
        <dbReference type="ARBA" id="ARBA00023157"/>
    </source>
</evidence>
<dbReference type="InterPro" id="IPR050314">
    <property type="entry name" value="Glycosyl_Hydrlase_18"/>
</dbReference>
<dbReference type="Pfam" id="PF00704">
    <property type="entry name" value="Glyco_hydro_18"/>
    <property type="match status" value="1"/>
</dbReference>
<dbReference type="Gene3D" id="2.60.120.200">
    <property type="match status" value="1"/>
</dbReference>
<dbReference type="InterPro" id="IPR013320">
    <property type="entry name" value="ConA-like_dom_sf"/>
</dbReference>
<dbReference type="SUPFAM" id="SSF49899">
    <property type="entry name" value="Concanavalin A-like lectins/glucanases"/>
    <property type="match status" value="1"/>
</dbReference>
<feature type="domain" description="GH18" evidence="5">
    <location>
        <begin position="231"/>
        <end position="531"/>
    </location>
</feature>
<dbReference type="InterPro" id="IPR017853">
    <property type="entry name" value="GH"/>
</dbReference>
<dbReference type="Proteomes" id="UP001165302">
    <property type="component" value="Unassembled WGS sequence"/>
</dbReference>
<dbReference type="InterPro" id="IPR001223">
    <property type="entry name" value="Glyco_hydro18_cat"/>
</dbReference>
<dbReference type="SMART" id="SM00560">
    <property type="entry name" value="LamGL"/>
    <property type="match status" value="1"/>
</dbReference>
<dbReference type="InterPro" id="IPR006558">
    <property type="entry name" value="LamG-like"/>
</dbReference>
<dbReference type="PANTHER" id="PTHR11177">
    <property type="entry name" value="CHITINASE"/>
    <property type="match status" value="1"/>
</dbReference>
<name>A0ABS7Z4Y6_9SPHI</name>
<dbReference type="PANTHER" id="PTHR11177:SF317">
    <property type="entry name" value="CHITINASE 12-RELATED"/>
    <property type="match status" value="1"/>
</dbReference>
<sequence>MRNNFFAILLCLVLVSVAYRGSAQYYIGGYIRPDRLETGQIGAEILNKHTDLMILGFHPKANGYLLRTDHQATFTSGINYEGSFQGRAGVMSFSGVSNALMNGQQDLLVNNKTFTFASWVYINGQSTYVPGKFLFKKQENGKEISLRIGGNYGQLIFRVVENGITYSATANAPVTGILSNQWNHIAITFNGIGTAGSQIKLYVNGVAKVMDSSVAFPTTLPIINGNFNIGENFSGYLDEILVNDLALGQSDITNFYNGTYNFTSFNITKTVALWNFDDTNNVGKDLRSHKNIISRIKSMRNSPNIKIHLTISGGEWQTAISTATGRTNFANDINNIIIDQQLDGVDVDLEWPTQNTAAAFANYSAFVLKLREVIGNSKTLSLSLHPGYYKASLPAIDASDHVAIQMYGPSTTWWSYTKYVEAAQAALAYGIPKSKLIMGLPFFATTGVAGEQIGYRDIVSANPNLNFGVDQIMFNGKNYTFNGVNTIIQKSQYVCQNQLGGIMAWDIPLDMLDYNSSHSLVRAAIDALNSCATSSNVTLFGAKRVNDDITVDWQLNQSKEINYCVIEYSNDSTNFYQLDSIAIQAGLKDSVKTFSMKMKLVSLVKSVEKASLSIIGGIVFLIFAIQLTSSKKLRSLIAIFAVTLTIVSCQREEFVAEESSSEKNQYIRVKAVDHQGKTSYSDIVKIAH</sequence>
<dbReference type="Gene3D" id="3.40.5.30">
    <property type="entry name" value="(Trans)glycosidases - domain 2"/>
    <property type="match status" value="1"/>
</dbReference>
<dbReference type="PROSITE" id="PS51910">
    <property type="entry name" value="GH18_2"/>
    <property type="match status" value="1"/>
</dbReference>
<protein>
    <recommendedName>
        <fullName evidence="2">chitinase</fullName>
        <ecNumber evidence="2">3.2.1.14</ecNumber>
    </recommendedName>
</protein>
<dbReference type="RefSeq" id="WP_225551364.1">
    <property type="nucleotide sequence ID" value="NZ_JADEYP010000003.1"/>
</dbReference>
<comment type="catalytic activity">
    <reaction evidence="1">
        <text>Random endo-hydrolysis of N-acetyl-beta-D-glucosaminide (1-&gt;4)-beta-linkages in chitin and chitodextrins.</text>
        <dbReference type="EC" id="3.2.1.14"/>
    </reaction>
</comment>
<evidence type="ECO:0000313" key="6">
    <source>
        <dbReference type="EMBL" id="MCA5004029.1"/>
    </source>
</evidence>
<evidence type="ECO:0000256" key="1">
    <source>
        <dbReference type="ARBA" id="ARBA00000822"/>
    </source>
</evidence>
<dbReference type="Gene3D" id="3.20.20.80">
    <property type="entry name" value="Glycosidases"/>
    <property type="match status" value="1"/>
</dbReference>
<evidence type="ECO:0000256" key="2">
    <source>
        <dbReference type="ARBA" id="ARBA00012729"/>
    </source>
</evidence>
<dbReference type="Pfam" id="PF13385">
    <property type="entry name" value="Laminin_G_3"/>
    <property type="match status" value="1"/>
</dbReference>
<accession>A0ABS7Z4Y6</accession>
<gene>
    <name evidence="6" type="ORF">IPZ78_02545</name>
</gene>
<evidence type="ECO:0000259" key="5">
    <source>
        <dbReference type="PROSITE" id="PS51910"/>
    </source>
</evidence>
<keyword evidence="3" id="KW-0732">Signal</keyword>
<keyword evidence="7" id="KW-1185">Reference proteome</keyword>
<proteinExistence type="predicted"/>
<comment type="caution">
    <text evidence="6">The sequence shown here is derived from an EMBL/GenBank/DDBJ whole genome shotgun (WGS) entry which is preliminary data.</text>
</comment>
<dbReference type="EMBL" id="JADEYP010000003">
    <property type="protein sequence ID" value="MCA5004029.1"/>
    <property type="molecule type" value="Genomic_DNA"/>
</dbReference>